<evidence type="ECO:0000256" key="1">
    <source>
        <dbReference type="SAM" id="MobiDB-lite"/>
    </source>
</evidence>
<feature type="compositionally biased region" description="Gly residues" evidence="1">
    <location>
        <begin position="82"/>
        <end position="93"/>
    </location>
</feature>
<dbReference type="RefSeq" id="WP_114488496.1">
    <property type="nucleotide sequence ID" value="NZ_QPIJ01000076.1"/>
</dbReference>
<evidence type="ECO:0000313" key="3">
    <source>
        <dbReference type="Proteomes" id="UP000253204"/>
    </source>
</evidence>
<dbReference type="Proteomes" id="UP000253204">
    <property type="component" value="Unassembled WGS sequence"/>
</dbReference>
<accession>A0A368TMY4</accession>
<evidence type="ECO:0000313" key="2">
    <source>
        <dbReference type="EMBL" id="RCV86035.1"/>
    </source>
</evidence>
<reference evidence="2 3" key="1">
    <citation type="submission" date="2018-07" db="EMBL/GenBank/DDBJ databases">
        <title>Halomonas rutogse sp. nov., isolated from Lake TangqianCo on Tibetan Plateau.</title>
        <authorList>
            <person name="Lu H."/>
            <person name="Xing P."/>
            <person name="Wu Q."/>
        </authorList>
    </citation>
    <scope>NUCLEOTIDE SEQUENCE [LARGE SCALE GENOMIC DNA]</scope>
    <source>
        <strain evidence="2 3">TQ8S</strain>
    </source>
</reference>
<gene>
    <name evidence="2" type="ORF">DU506_19295</name>
</gene>
<comment type="caution">
    <text evidence="2">The sequence shown here is derived from an EMBL/GenBank/DDBJ whole genome shotgun (WGS) entry which is preliminary data.</text>
</comment>
<dbReference type="AlphaFoldDB" id="A0A368TMY4"/>
<name>A0A368TMY4_9GAMM</name>
<organism evidence="2 3">
    <name type="scientific">Vreelandella rituensis</name>
    <dbReference type="NCBI Taxonomy" id="2282306"/>
    <lineage>
        <taxon>Bacteria</taxon>
        <taxon>Pseudomonadati</taxon>
        <taxon>Pseudomonadota</taxon>
        <taxon>Gammaproteobacteria</taxon>
        <taxon>Oceanospirillales</taxon>
        <taxon>Halomonadaceae</taxon>
        <taxon>Vreelandella</taxon>
    </lineage>
</organism>
<dbReference type="EMBL" id="QPIJ01000076">
    <property type="protein sequence ID" value="RCV86035.1"/>
    <property type="molecule type" value="Genomic_DNA"/>
</dbReference>
<protein>
    <submittedName>
        <fullName evidence="2">Uncharacterized protein</fullName>
    </submittedName>
</protein>
<keyword evidence="3" id="KW-1185">Reference proteome</keyword>
<sequence>MVEKTKRTISVSLEQSQIEMIDAVARQERVSTGENVTRSQVVRWIVDAAMNEQGKHGGPTPAPSPASINTPAGGRTAERSDGGAGGIQQRQGG</sequence>
<feature type="region of interest" description="Disordered" evidence="1">
    <location>
        <begin position="50"/>
        <end position="93"/>
    </location>
</feature>
<proteinExistence type="predicted"/>